<dbReference type="AlphaFoldDB" id="A0A4D6KS88"/>
<feature type="region of interest" description="Disordered" evidence="1">
    <location>
        <begin position="13"/>
        <end position="91"/>
    </location>
</feature>
<gene>
    <name evidence="2" type="ORF">DEO72_LG1g1116</name>
</gene>
<dbReference type="EMBL" id="CP039345">
    <property type="protein sequence ID" value="QCD77491.1"/>
    <property type="molecule type" value="Genomic_DNA"/>
</dbReference>
<reference evidence="2 3" key="1">
    <citation type="submission" date="2019-04" db="EMBL/GenBank/DDBJ databases">
        <title>An improved genome assembly and genetic linkage map for asparagus bean, Vigna unguiculata ssp. sesquipedialis.</title>
        <authorList>
            <person name="Xia Q."/>
            <person name="Zhang R."/>
            <person name="Dong Y."/>
        </authorList>
    </citation>
    <scope>NUCLEOTIDE SEQUENCE [LARGE SCALE GENOMIC DNA]</scope>
    <source>
        <tissue evidence="2">Leaf</tissue>
    </source>
</reference>
<protein>
    <submittedName>
        <fullName evidence="2">Uncharacterized protein</fullName>
    </submittedName>
</protein>
<proteinExistence type="predicted"/>
<name>A0A4D6KS88_VIGUN</name>
<dbReference type="Gramene" id="Vigun06g128200.1.v1.2">
    <property type="protein sequence ID" value="Vigun06g128200.1.v1.2.CDS.1"/>
    <property type="gene ID" value="Vigun06g128200.v1.2"/>
</dbReference>
<organism evidence="2 3">
    <name type="scientific">Vigna unguiculata</name>
    <name type="common">Cowpea</name>
    <dbReference type="NCBI Taxonomy" id="3917"/>
    <lineage>
        <taxon>Eukaryota</taxon>
        <taxon>Viridiplantae</taxon>
        <taxon>Streptophyta</taxon>
        <taxon>Embryophyta</taxon>
        <taxon>Tracheophyta</taxon>
        <taxon>Spermatophyta</taxon>
        <taxon>Magnoliopsida</taxon>
        <taxon>eudicotyledons</taxon>
        <taxon>Gunneridae</taxon>
        <taxon>Pentapetalae</taxon>
        <taxon>rosids</taxon>
        <taxon>fabids</taxon>
        <taxon>Fabales</taxon>
        <taxon>Fabaceae</taxon>
        <taxon>Papilionoideae</taxon>
        <taxon>50 kb inversion clade</taxon>
        <taxon>NPAAA clade</taxon>
        <taxon>indigoferoid/millettioid clade</taxon>
        <taxon>Phaseoleae</taxon>
        <taxon>Vigna</taxon>
    </lineage>
</organism>
<dbReference type="Proteomes" id="UP000501690">
    <property type="component" value="Linkage Group LG1"/>
</dbReference>
<sequence length="91" mass="10018">MADSLVRMMRFLNEMGEDEAAPQPRRNRNNNRYRAPRNNSAPPSHSSSPSQFNNSGTQNMTGLINNTGYVQGNGNGSIISGGFDSSTKNYY</sequence>
<evidence type="ECO:0000313" key="2">
    <source>
        <dbReference type="EMBL" id="QCD77491.1"/>
    </source>
</evidence>
<accession>A0A4D6KS88</accession>
<feature type="compositionally biased region" description="Low complexity" evidence="1">
    <location>
        <begin position="36"/>
        <end position="55"/>
    </location>
</feature>
<keyword evidence="3" id="KW-1185">Reference proteome</keyword>
<feature type="compositionally biased region" description="Polar residues" evidence="1">
    <location>
        <begin position="56"/>
        <end position="70"/>
    </location>
</feature>
<feature type="compositionally biased region" description="Basic residues" evidence="1">
    <location>
        <begin position="25"/>
        <end position="35"/>
    </location>
</feature>
<evidence type="ECO:0000313" key="3">
    <source>
        <dbReference type="Proteomes" id="UP000501690"/>
    </source>
</evidence>
<evidence type="ECO:0000256" key="1">
    <source>
        <dbReference type="SAM" id="MobiDB-lite"/>
    </source>
</evidence>